<dbReference type="Pfam" id="PF13517">
    <property type="entry name" value="FG-GAP_3"/>
    <property type="match status" value="1"/>
</dbReference>
<protein>
    <submittedName>
        <fullName evidence="3">Peptidase M23</fullName>
    </submittedName>
</protein>
<evidence type="ECO:0000313" key="4">
    <source>
        <dbReference type="Proteomes" id="UP000002505"/>
    </source>
</evidence>
<dbReference type="SUPFAM" id="SSF51261">
    <property type="entry name" value="Duplicated hybrid motif"/>
    <property type="match status" value="1"/>
</dbReference>
<dbReference type="eggNOG" id="COG0739">
    <property type="taxonomic scope" value="Bacteria"/>
</dbReference>
<reference evidence="3" key="1">
    <citation type="submission" date="2009-01" db="EMBL/GenBank/DDBJ databases">
        <title>Complete sequence of chromosome of Arthrobacter chlorophenolicus A6.</title>
        <authorList>
            <consortium name="US DOE Joint Genome Institute"/>
            <person name="Lucas S."/>
            <person name="Copeland A."/>
            <person name="Lapidus A."/>
            <person name="Glavina del Rio T."/>
            <person name="Tice H."/>
            <person name="Bruce D."/>
            <person name="Goodwin L."/>
            <person name="Pitluck S."/>
            <person name="Goltsman E."/>
            <person name="Clum A."/>
            <person name="Larimer F."/>
            <person name="Land M."/>
            <person name="Hauser L."/>
            <person name="Kyrpides N."/>
            <person name="Mikhailova N."/>
            <person name="Jansson J."/>
            <person name="Richardson P."/>
        </authorList>
    </citation>
    <scope>NUCLEOTIDE SEQUENCE [LARGE SCALE GENOMIC DNA]</scope>
    <source>
        <strain evidence="3">A6</strain>
    </source>
</reference>
<dbReference type="SUPFAM" id="SSF69318">
    <property type="entry name" value="Integrin alpha N-terminal domain"/>
    <property type="match status" value="1"/>
</dbReference>
<dbReference type="CDD" id="cd12797">
    <property type="entry name" value="M23_peptidase"/>
    <property type="match status" value="1"/>
</dbReference>
<dbReference type="PANTHER" id="PTHR44103:SF1">
    <property type="entry name" value="PROPROTEIN CONVERTASE P"/>
    <property type="match status" value="1"/>
</dbReference>
<evidence type="ECO:0000256" key="1">
    <source>
        <dbReference type="ARBA" id="ARBA00022729"/>
    </source>
</evidence>
<dbReference type="Gene3D" id="2.70.70.10">
    <property type="entry name" value="Glucose Permease (Domain IIA)"/>
    <property type="match status" value="1"/>
</dbReference>
<dbReference type="PANTHER" id="PTHR44103">
    <property type="entry name" value="PROPROTEIN CONVERTASE P"/>
    <property type="match status" value="1"/>
</dbReference>
<gene>
    <name evidence="3" type="ordered locus">Achl_0168</name>
</gene>
<keyword evidence="4" id="KW-1185">Reference proteome</keyword>
<dbReference type="KEGG" id="ach:Achl_0168"/>
<dbReference type="Pfam" id="PF01551">
    <property type="entry name" value="Peptidase_M23"/>
    <property type="match status" value="1"/>
</dbReference>
<evidence type="ECO:0000259" key="2">
    <source>
        <dbReference type="Pfam" id="PF01551"/>
    </source>
</evidence>
<evidence type="ECO:0000313" key="3">
    <source>
        <dbReference type="EMBL" id="ACL38171.1"/>
    </source>
</evidence>
<dbReference type="InterPro" id="IPR011055">
    <property type="entry name" value="Dup_hybrid_motif"/>
</dbReference>
<dbReference type="InterPro" id="IPR013517">
    <property type="entry name" value="FG-GAP"/>
</dbReference>
<accession>B8H912</accession>
<proteinExistence type="predicted"/>
<feature type="domain" description="M23ase beta-sheet core" evidence="2">
    <location>
        <begin position="62"/>
        <end position="152"/>
    </location>
</feature>
<dbReference type="HOGENOM" id="CLU_051677_0_0_11"/>
<dbReference type="EMBL" id="CP001341">
    <property type="protein sequence ID" value="ACL38171.1"/>
    <property type="molecule type" value="Genomic_DNA"/>
</dbReference>
<name>B8H912_PSECP</name>
<dbReference type="OrthoDB" id="9779955at2"/>
<sequence length="435" mass="45446">MTLGEHLFRKILGATIGAVVIAATSLVGITAAQAAPVLYLPYPAGVSHTVTNYPHPADGYQNNAVDFDLAFGEAILASGAGRVYAAGYDNNPAPETNGLQVLIDHGGDQCTQYGHLSSVAVTVGQNVPQGQYLGGAGRTGAATGYHLHWNLVRCSDRKAVFGPVATVENPTASYWVGEVLRSQNAPKSPGADGERVSDFSGDGQSDVLGVDGNGDFWFYPHNGNGLSARSKIGSGWANHKHVMSADWSGDGAADVLGVDPAGDLWYYPNNNYQLSSPMKIGSGWGNFLHVAAADWSGDGQADVIGVDANGDLWYYAHNGNGLSAGVKIGSGWANFKQMAAADWSGDGQADVIGVDANGDLWYYAHNGNGLSAGVKIGSGWANHKQMIASDWSGDDQADILGVDANGDLWYYAHNGNGLSAGVKIGSGWATFRHIM</sequence>
<organism evidence="3 4">
    <name type="scientific">Pseudarthrobacter chlorophenolicus (strain ATCC 700700 / DSM 12829 / CIP 107037 / JCM 12360 / KCTC 9906 / NCIMB 13794 / A6)</name>
    <name type="common">Arthrobacter chlorophenolicus</name>
    <dbReference type="NCBI Taxonomy" id="452863"/>
    <lineage>
        <taxon>Bacteria</taxon>
        <taxon>Bacillati</taxon>
        <taxon>Actinomycetota</taxon>
        <taxon>Actinomycetes</taxon>
        <taxon>Micrococcales</taxon>
        <taxon>Micrococcaceae</taxon>
        <taxon>Pseudarthrobacter</taxon>
    </lineage>
</organism>
<dbReference type="AlphaFoldDB" id="B8H912"/>
<dbReference type="Proteomes" id="UP000002505">
    <property type="component" value="Chromosome"/>
</dbReference>
<keyword evidence="1" id="KW-0732">Signal</keyword>
<dbReference type="InterPro" id="IPR016047">
    <property type="entry name" value="M23ase_b-sheet_dom"/>
</dbReference>
<dbReference type="InterPro" id="IPR028994">
    <property type="entry name" value="Integrin_alpha_N"/>
</dbReference>